<sequence>MLKPLGDRVLVKVDQDKEQTVGGFVLASGHHEATRQATVLAVSETGMRTITGEVVPSSVQVGDRVLIENGHGLALTVDDENVTLVRESDILAIISK</sequence>
<dbReference type="OrthoDB" id="9806791at2"/>
<dbReference type="GO" id="GO:0044183">
    <property type="term" value="F:protein folding chaperone"/>
    <property type="evidence" value="ECO:0007669"/>
    <property type="project" value="InterPro"/>
</dbReference>
<dbReference type="PROSITE" id="PS00681">
    <property type="entry name" value="CHAPERONINS_CPN10"/>
    <property type="match status" value="1"/>
</dbReference>
<evidence type="ECO:0000256" key="1">
    <source>
        <dbReference type="ARBA" id="ARBA00006975"/>
    </source>
</evidence>
<keyword evidence="2 3" id="KW-0143">Chaperone</keyword>
<reference evidence="5 7" key="1">
    <citation type="journal article" date="2014" name="Genome Announc.">
        <title>Complete Genome Sequence of a Virulent Strain, Streptococcus iniae ISET0901, Isolated from Diseased Tilapia.</title>
        <authorList>
            <person name="Pridgeon J.W."/>
            <person name="Zhang D."/>
            <person name="Zhang L."/>
        </authorList>
    </citation>
    <scope>NUCLEOTIDE SEQUENCE [LARGE SCALE GENOMIC DNA]</scope>
    <source>
        <strain evidence="5 7">ISET0901</strain>
    </source>
</reference>
<dbReference type="RefSeq" id="WP_003100369.1">
    <property type="nucleotide sequence ID" value="NZ_CP010783.1"/>
</dbReference>
<dbReference type="CDD" id="cd00320">
    <property type="entry name" value="cpn10"/>
    <property type="match status" value="1"/>
</dbReference>
<comment type="similarity">
    <text evidence="1 3 4">Belongs to the GroES chaperonin family.</text>
</comment>
<dbReference type="Proteomes" id="UP000269148">
    <property type="component" value="Unassembled WGS sequence"/>
</dbReference>
<protein>
    <recommendedName>
        <fullName evidence="3">Co-chaperonin GroES</fullName>
    </recommendedName>
    <alternativeName>
        <fullName evidence="3">10 kDa chaperonin</fullName>
    </alternativeName>
    <alternativeName>
        <fullName evidence="3">Chaperonin-10</fullName>
        <shortName evidence="3">Cpn10</shortName>
    </alternativeName>
</protein>
<comment type="subunit">
    <text evidence="3">Heptamer of 7 subunits arranged in a ring. Interacts with the chaperonin GroEL.</text>
</comment>
<dbReference type="NCBIfam" id="NF001528">
    <property type="entry name" value="PRK00364.1-4"/>
    <property type="match status" value="1"/>
</dbReference>
<evidence type="ECO:0000313" key="7">
    <source>
        <dbReference type="Proteomes" id="UP000025245"/>
    </source>
</evidence>
<dbReference type="FunFam" id="2.30.33.40:FF:000001">
    <property type="entry name" value="10 kDa chaperonin"/>
    <property type="match status" value="1"/>
</dbReference>
<dbReference type="InterPro" id="IPR020818">
    <property type="entry name" value="Chaperonin_GroES"/>
</dbReference>
<evidence type="ECO:0000313" key="5">
    <source>
        <dbReference type="EMBL" id="AHY16700.1"/>
    </source>
</evidence>
<evidence type="ECO:0000256" key="4">
    <source>
        <dbReference type="RuleBase" id="RU000535"/>
    </source>
</evidence>
<dbReference type="GeneID" id="35765564"/>
<proteinExistence type="inferred from homology"/>
<dbReference type="eggNOG" id="COG0234">
    <property type="taxonomic scope" value="Bacteria"/>
</dbReference>
<dbReference type="PANTHER" id="PTHR10772:SF58">
    <property type="entry name" value="CO-CHAPERONIN GROES"/>
    <property type="match status" value="1"/>
</dbReference>
<reference evidence="6 8" key="2">
    <citation type="submission" date="2018-06" db="EMBL/GenBank/DDBJ databases">
        <title>Mutators as drivers of adaptation in pathogenic bacteria and a risk factor for host jumps and vaccine escape.</title>
        <authorList>
            <person name="Barnes A.C."/>
            <person name="Silayeva O."/>
        </authorList>
    </citation>
    <scope>NUCLEOTIDE SEQUENCE [LARGE SCALE GENOMIC DNA]</scope>
    <source>
        <strain evidence="6 8">QMA0445</strain>
    </source>
</reference>
<dbReference type="Proteomes" id="UP000025245">
    <property type="component" value="Chromosome"/>
</dbReference>
<dbReference type="SMR" id="A0A1J0N1B9"/>
<dbReference type="HAMAP" id="MF_00580">
    <property type="entry name" value="CH10"/>
    <property type="match status" value="1"/>
</dbReference>
<gene>
    <name evidence="3" type="primary">groES</name>
    <name evidence="3" type="synonym">groS</name>
    <name evidence="6" type="ORF">DIY07_09940</name>
    <name evidence="5" type="ORF">DQ08_09730</name>
</gene>
<dbReference type="PANTHER" id="PTHR10772">
    <property type="entry name" value="10 KDA HEAT SHOCK PROTEIN"/>
    <property type="match status" value="1"/>
</dbReference>
<dbReference type="EMBL" id="QLQD01000083">
    <property type="protein sequence ID" value="RLU54778.1"/>
    <property type="molecule type" value="Genomic_DNA"/>
</dbReference>
<dbReference type="KEGG" id="siq:DQ08_09730"/>
<dbReference type="KEGG" id="sio:DW64_09715"/>
<dbReference type="GO" id="GO:0051082">
    <property type="term" value="F:unfolded protein binding"/>
    <property type="evidence" value="ECO:0007669"/>
    <property type="project" value="TreeGrafter"/>
</dbReference>
<dbReference type="Pfam" id="PF00166">
    <property type="entry name" value="Cpn10"/>
    <property type="match status" value="1"/>
</dbReference>
<dbReference type="InterPro" id="IPR037124">
    <property type="entry name" value="Chaperonin_GroES_sf"/>
</dbReference>
<dbReference type="STRING" id="1346.BMF34_09690"/>
<keyword evidence="3" id="KW-0963">Cytoplasm</keyword>
<evidence type="ECO:0000256" key="2">
    <source>
        <dbReference type="ARBA" id="ARBA00023186"/>
    </source>
</evidence>
<dbReference type="GO" id="GO:0046872">
    <property type="term" value="F:metal ion binding"/>
    <property type="evidence" value="ECO:0007669"/>
    <property type="project" value="TreeGrafter"/>
</dbReference>
<evidence type="ECO:0000313" key="6">
    <source>
        <dbReference type="EMBL" id="RLU54778.1"/>
    </source>
</evidence>
<dbReference type="KEGG" id="siz:SI82_09665"/>
<dbReference type="Gene3D" id="2.30.33.40">
    <property type="entry name" value="GroES chaperonin"/>
    <property type="match status" value="1"/>
</dbReference>
<keyword evidence="7" id="KW-1185">Reference proteome</keyword>
<dbReference type="GO" id="GO:0005737">
    <property type="term" value="C:cytoplasm"/>
    <property type="evidence" value="ECO:0007669"/>
    <property type="project" value="UniProtKB-SubCell"/>
</dbReference>
<dbReference type="InterPro" id="IPR018369">
    <property type="entry name" value="Chaprnonin_Cpn10_CS"/>
</dbReference>
<organism evidence="6 8">
    <name type="scientific">Streptococcus iniae</name>
    <name type="common">Streptococcus shiloi</name>
    <dbReference type="NCBI Taxonomy" id="1346"/>
    <lineage>
        <taxon>Bacteria</taxon>
        <taxon>Bacillati</taxon>
        <taxon>Bacillota</taxon>
        <taxon>Bacilli</taxon>
        <taxon>Lactobacillales</taxon>
        <taxon>Streptococcaceae</taxon>
        <taxon>Streptococcus</taxon>
    </lineage>
</organism>
<dbReference type="InterPro" id="IPR011032">
    <property type="entry name" value="GroES-like_sf"/>
</dbReference>
<dbReference type="AlphaFoldDB" id="A0A1J0N1B9"/>
<dbReference type="PRINTS" id="PR00297">
    <property type="entry name" value="CHAPERONIN10"/>
</dbReference>
<comment type="subcellular location">
    <subcellularLocation>
        <location evidence="3">Cytoplasm</location>
    </subcellularLocation>
</comment>
<accession>A0A1J0N1B9</accession>
<name>A0A1J0N1B9_STRIN</name>
<dbReference type="GO" id="GO:0051087">
    <property type="term" value="F:protein-folding chaperone binding"/>
    <property type="evidence" value="ECO:0007669"/>
    <property type="project" value="TreeGrafter"/>
</dbReference>
<dbReference type="GO" id="GO:0005524">
    <property type="term" value="F:ATP binding"/>
    <property type="evidence" value="ECO:0007669"/>
    <property type="project" value="InterPro"/>
</dbReference>
<evidence type="ECO:0000313" key="8">
    <source>
        <dbReference type="Proteomes" id="UP000269148"/>
    </source>
</evidence>
<comment type="function">
    <text evidence="3 4">Together with the chaperonin GroEL, plays an essential role in assisting protein folding. The GroEL-GroES system forms a nano-cage that allows encapsulation of the non-native substrate proteins and provides a physical environment optimized to promote and accelerate protein folding. GroES binds to the apical surface of the GroEL ring, thereby capping the opening of the GroEL channel.</text>
</comment>
<evidence type="ECO:0000256" key="3">
    <source>
        <dbReference type="HAMAP-Rule" id="MF_00580"/>
    </source>
</evidence>
<dbReference type="SUPFAM" id="SSF50129">
    <property type="entry name" value="GroES-like"/>
    <property type="match status" value="1"/>
</dbReference>
<dbReference type="EMBL" id="CP007586">
    <property type="protein sequence ID" value="AHY16700.1"/>
    <property type="molecule type" value="Genomic_DNA"/>
</dbReference>
<dbReference type="SMART" id="SM00883">
    <property type="entry name" value="Cpn10"/>
    <property type="match status" value="1"/>
</dbReference>